<dbReference type="EMBL" id="JAAIWK010000023">
    <property type="protein sequence ID" value="NEY20911.1"/>
    <property type="molecule type" value="Genomic_DNA"/>
</dbReference>
<gene>
    <name evidence="2" type="ORF">G4D61_13210</name>
</gene>
<keyword evidence="3" id="KW-1185">Reference proteome</keyword>
<protein>
    <submittedName>
        <fullName evidence="2">Uncharacterized protein</fullName>
    </submittedName>
</protein>
<proteinExistence type="predicted"/>
<sequence>MKSRLTNGKNLNLSSNGKANQDVLEISPTGYGYVSVPTESAEEKGKTTNPSCGGL</sequence>
<accession>A0A6M0P8L2</accession>
<organism evidence="2 3">
    <name type="scientific">Heyndrickxia ginsengihumi</name>
    <dbReference type="NCBI Taxonomy" id="363870"/>
    <lineage>
        <taxon>Bacteria</taxon>
        <taxon>Bacillati</taxon>
        <taxon>Bacillota</taxon>
        <taxon>Bacilli</taxon>
        <taxon>Bacillales</taxon>
        <taxon>Bacillaceae</taxon>
        <taxon>Heyndrickxia</taxon>
    </lineage>
</organism>
<dbReference type="RefSeq" id="WP_155918482.1">
    <property type="nucleotide sequence ID" value="NZ_JAAIWK010000023.1"/>
</dbReference>
<dbReference type="Proteomes" id="UP000476934">
    <property type="component" value="Unassembled WGS sequence"/>
</dbReference>
<name>A0A6M0P8L2_9BACI</name>
<dbReference type="AlphaFoldDB" id="A0A6M0P8L2"/>
<comment type="caution">
    <text evidence="2">The sequence shown here is derived from an EMBL/GenBank/DDBJ whole genome shotgun (WGS) entry which is preliminary data.</text>
</comment>
<feature type="region of interest" description="Disordered" evidence="1">
    <location>
        <begin position="1"/>
        <end position="55"/>
    </location>
</feature>
<evidence type="ECO:0000313" key="2">
    <source>
        <dbReference type="EMBL" id="NEY20911.1"/>
    </source>
</evidence>
<reference evidence="2 3" key="1">
    <citation type="submission" date="2020-03" db="EMBL/GenBank/DDBJ databases">
        <title>Bacillus aquiflavi sp. nov., isolated from yellow water of strong flavor Chinese baijiu in Yibin region of China.</title>
        <authorList>
            <person name="Xie J."/>
        </authorList>
    </citation>
    <scope>NUCLEOTIDE SEQUENCE [LARGE SCALE GENOMIC DNA]</scope>
    <source>
        <strain evidence="2 3">Gsoil 114</strain>
    </source>
</reference>
<feature type="compositionally biased region" description="Polar residues" evidence="1">
    <location>
        <begin position="1"/>
        <end position="19"/>
    </location>
</feature>
<dbReference type="OrthoDB" id="2940701at2"/>
<evidence type="ECO:0000256" key="1">
    <source>
        <dbReference type="SAM" id="MobiDB-lite"/>
    </source>
</evidence>
<evidence type="ECO:0000313" key="3">
    <source>
        <dbReference type="Proteomes" id="UP000476934"/>
    </source>
</evidence>